<keyword evidence="1" id="KW-0472">Membrane</keyword>
<feature type="transmembrane region" description="Helical" evidence="1">
    <location>
        <begin position="36"/>
        <end position="56"/>
    </location>
</feature>
<feature type="transmembrane region" description="Helical" evidence="1">
    <location>
        <begin position="147"/>
        <end position="166"/>
    </location>
</feature>
<protein>
    <submittedName>
        <fullName evidence="3">DMT family transporter</fullName>
    </submittedName>
</protein>
<evidence type="ECO:0000256" key="1">
    <source>
        <dbReference type="SAM" id="Phobius"/>
    </source>
</evidence>
<gene>
    <name evidence="3" type="ORF">L2725_08025</name>
</gene>
<evidence type="ECO:0000313" key="3">
    <source>
        <dbReference type="EMBL" id="MCL2913737.1"/>
    </source>
</evidence>
<sequence>MTPVKRGISLALAGILILSFDSLLVRLTDTSPWNLLFWRGTMQATSFLLILILFNHTELKQKLLPPSFGTLAVGALFCASTVCFVLSLAHTQVASTLVIVNTAPLFTAIIAFVVLKDKLPLHTLLAIGAAVGGVWFIFAYAPEPGQIVGDLYALVTAVSTAIYLTIMRSTQGKNAASFLVCAGIMIAAFALYKGARPLSVPGDHLVYALVLGGVVVPGAYLCISKAPAYIPAAQTSLILLLEILLGPLFVYLVLGDKPSDNDLIGGGLVLITLILHTLWELRLNQQKQV</sequence>
<comment type="caution">
    <text evidence="3">The sequence shown here is derived from an EMBL/GenBank/DDBJ whole genome shotgun (WGS) entry which is preliminary data.</text>
</comment>
<reference evidence="3 4" key="1">
    <citation type="submission" date="2022-01" db="EMBL/GenBank/DDBJ databases">
        <title>Whole genome-based taxonomy of the Shewanellaceae.</title>
        <authorList>
            <person name="Martin-Rodriguez A.J."/>
        </authorList>
    </citation>
    <scope>NUCLEOTIDE SEQUENCE [LARGE SCALE GENOMIC DNA]</scope>
    <source>
        <strain evidence="3 4">DSM 21332</strain>
    </source>
</reference>
<name>A0ABT0N5L0_9GAMM</name>
<organism evidence="3 4">
    <name type="scientific">Shewanella corallii</name>
    <dbReference type="NCBI Taxonomy" id="560080"/>
    <lineage>
        <taxon>Bacteria</taxon>
        <taxon>Pseudomonadati</taxon>
        <taxon>Pseudomonadota</taxon>
        <taxon>Gammaproteobacteria</taxon>
        <taxon>Alteromonadales</taxon>
        <taxon>Shewanellaceae</taxon>
        <taxon>Shewanella</taxon>
    </lineage>
</organism>
<evidence type="ECO:0000313" key="4">
    <source>
        <dbReference type="Proteomes" id="UP001202831"/>
    </source>
</evidence>
<evidence type="ECO:0000259" key="2">
    <source>
        <dbReference type="Pfam" id="PF00892"/>
    </source>
</evidence>
<dbReference type="Gene3D" id="1.10.3730.20">
    <property type="match status" value="1"/>
</dbReference>
<feature type="domain" description="EamA" evidence="2">
    <location>
        <begin position="149"/>
        <end position="275"/>
    </location>
</feature>
<feature type="transmembrane region" description="Helical" evidence="1">
    <location>
        <begin position="235"/>
        <end position="252"/>
    </location>
</feature>
<keyword evidence="1" id="KW-1133">Transmembrane helix</keyword>
<dbReference type="PANTHER" id="PTHR22911">
    <property type="entry name" value="ACYL-MALONYL CONDENSING ENZYME-RELATED"/>
    <property type="match status" value="1"/>
</dbReference>
<dbReference type="SUPFAM" id="SSF103481">
    <property type="entry name" value="Multidrug resistance efflux transporter EmrE"/>
    <property type="match status" value="2"/>
</dbReference>
<dbReference type="InterPro" id="IPR037185">
    <property type="entry name" value="EmrE-like"/>
</dbReference>
<feature type="transmembrane region" description="Helical" evidence="1">
    <location>
        <begin position="204"/>
        <end position="223"/>
    </location>
</feature>
<dbReference type="EMBL" id="JAKIKT010000002">
    <property type="protein sequence ID" value="MCL2913737.1"/>
    <property type="molecule type" value="Genomic_DNA"/>
</dbReference>
<dbReference type="RefSeq" id="WP_249248450.1">
    <property type="nucleotide sequence ID" value="NZ_JAKIKT010000002.1"/>
</dbReference>
<feature type="transmembrane region" description="Helical" evidence="1">
    <location>
        <begin position="264"/>
        <end position="281"/>
    </location>
</feature>
<feature type="domain" description="EamA" evidence="2">
    <location>
        <begin position="6"/>
        <end position="138"/>
    </location>
</feature>
<dbReference type="Pfam" id="PF00892">
    <property type="entry name" value="EamA"/>
    <property type="match status" value="2"/>
</dbReference>
<feature type="transmembrane region" description="Helical" evidence="1">
    <location>
        <begin position="122"/>
        <end position="141"/>
    </location>
</feature>
<dbReference type="PANTHER" id="PTHR22911:SF137">
    <property type="entry name" value="SOLUTE CARRIER FAMILY 35 MEMBER G2-RELATED"/>
    <property type="match status" value="1"/>
</dbReference>
<keyword evidence="1" id="KW-0812">Transmembrane</keyword>
<keyword evidence="4" id="KW-1185">Reference proteome</keyword>
<feature type="transmembrane region" description="Helical" evidence="1">
    <location>
        <begin position="175"/>
        <end position="192"/>
    </location>
</feature>
<dbReference type="Proteomes" id="UP001202831">
    <property type="component" value="Unassembled WGS sequence"/>
</dbReference>
<accession>A0ABT0N5L0</accession>
<dbReference type="InterPro" id="IPR000620">
    <property type="entry name" value="EamA_dom"/>
</dbReference>
<feature type="transmembrane region" description="Helical" evidence="1">
    <location>
        <begin position="68"/>
        <end position="89"/>
    </location>
</feature>
<proteinExistence type="predicted"/>
<feature type="transmembrane region" description="Helical" evidence="1">
    <location>
        <begin position="95"/>
        <end position="115"/>
    </location>
</feature>